<dbReference type="Pfam" id="PF03591">
    <property type="entry name" value="AzlC"/>
    <property type="match status" value="1"/>
</dbReference>
<dbReference type="PANTHER" id="PTHR34979:SF1">
    <property type="entry name" value="INNER MEMBRANE PROTEIN YGAZ"/>
    <property type="match status" value="1"/>
</dbReference>
<accession>A0ABQ1ZZF4</accession>
<dbReference type="EMBL" id="BMDD01000004">
    <property type="protein sequence ID" value="GGH81473.1"/>
    <property type="molecule type" value="Genomic_DNA"/>
</dbReference>
<dbReference type="NCBIfam" id="TIGR00346">
    <property type="entry name" value="azlC"/>
    <property type="match status" value="1"/>
</dbReference>
<evidence type="ECO:0000256" key="7">
    <source>
        <dbReference type="ARBA" id="ARBA00023136"/>
    </source>
</evidence>
<feature type="transmembrane region" description="Helical" evidence="8">
    <location>
        <begin position="13"/>
        <end position="35"/>
    </location>
</feature>
<evidence type="ECO:0000256" key="2">
    <source>
        <dbReference type="ARBA" id="ARBA00010735"/>
    </source>
</evidence>
<keyword evidence="6 8" id="KW-1133">Transmembrane helix</keyword>
<keyword evidence="10" id="KW-1185">Reference proteome</keyword>
<evidence type="ECO:0000256" key="5">
    <source>
        <dbReference type="ARBA" id="ARBA00022692"/>
    </source>
</evidence>
<gene>
    <name evidence="9" type="primary">azlC</name>
    <name evidence="9" type="ORF">GCM10007362_31320</name>
</gene>
<dbReference type="PANTHER" id="PTHR34979">
    <property type="entry name" value="INNER MEMBRANE PROTEIN YGAZ"/>
    <property type="match status" value="1"/>
</dbReference>
<evidence type="ECO:0000256" key="1">
    <source>
        <dbReference type="ARBA" id="ARBA00004651"/>
    </source>
</evidence>
<comment type="similarity">
    <text evidence="2">Belongs to the AzlC family.</text>
</comment>
<comment type="subcellular location">
    <subcellularLocation>
        <location evidence="1">Cell membrane</location>
        <topology evidence="1">Multi-pass membrane protein</topology>
    </subcellularLocation>
</comment>
<keyword evidence="7 8" id="KW-0472">Membrane</keyword>
<evidence type="ECO:0000256" key="8">
    <source>
        <dbReference type="SAM" id="Phobius"/>
    </source>
</evidence>
<keyword evidence="3" id="KW-0813">Transport</keyword>
<keyword evidence="4" id="KW-1003">Cell membrane</keyword>
<dbReference type="Proteomes" id="UP000605427">
    <property type="component" value="Unassembled WGS sequence"/>
</dbReference>
<dbReference type="InterPro" id="IPR011606">
    <property type="entry name" value="Brnchd-chn_aa_trnsp_permease"/>
</dbReference>
<protein>
    <submittedName>
        <fullName evidence="9">Branched-chain amino acid transport protein AzlC</fullName>
    </submittedName>
</protein>
<organism evidence="9 10">
    <name type="scientific">Saccharibacillus endophyticus</name>
    <dbReference type="NCBI Taxonomy" id="2060666"/>
    <lineage>
        <taxon>Bacteria</taxon>
        <taxon>Bacillati</taxon>
        <taxon>Bacillota</taxon>
        <taxon>Bacilli</taxon>
        <taxon>Bacillales</taxon>
        <taxon>Paenibacillaceae</taxon>
        <taxon>Saccharibacillus</taxon>
    </lineage>
</organism>
<feature type="transmembrane region" description="Helical" evidence="8">
    <location>
        <begin position="132"/>
        <end position="155"/>
    </location>
</feature>
<dbReference type="InterPro" id="IPR004471">
    <property type="entry name" value="Brnchd-chn_aa_trnsp_AzlC"/>
</dbReference>
<evidence type="ECO:0000256" key="3">
    <source>
        <dbReference type="ARBA" id="ARBA00022448"/>
    </source>
</evidence>
<comment type="caution">
    <text evidence="9">The sequence shown here is derived from an EMBL/GenBank/DDBJ whole genome shotgun (WGS) entry which is preliminary data.</text>
</comment>
<evidence type="ECO:0000313" key="10">
    <source>
        <dbReference type="Proteomes" id="UP000605427"/>
    </source>
</evidence>
<evidence type="ECO:0000256" key="6">
    <source>
        <dbReference type="ARBA" id="ARBA00022989"/>
    </source>
</evidence>
<dbReference type="RefSeq" id="WP_172245223.1">
    <property type="nucleotide sequence ID" value="NZ_BMDD01000004.1"/>
</dbReference>
<feature type="transmembrane region" description="Helical" evidence="8">
    <location>
        <begin position="161"/>
        <end position="180"/>
    </location>
</feature>
<sequence>MNENATISKAFRAAFPVTLPILAGFMFLGVAYGVFMNVSGFGAGWTFLMSLLIFAGSMEFVAVGLLLGAFNPFGALLLTLMVNARHLFYGISMLEKYKGTGWKKPYLIFGMCDESFSINYSAKIPEGVDRGWFMFFVTLLNHAYWVAGATIGGMLGSFVNFDLKGLEFVMTALFVVIFVEQWMKQKIHDSAVIGIAISVLGLILFGPDRFIIPSMIAILAVLTLTRKALERKTAEAEEGGTA</sequence>
<name>A0ABQ1ZZF4_9BACL</name>
<keyword evidence="5 8" id="KW-0812">Transmembrane</keyword>
<reference evidence="10" key="1">
    <citation type="journal article" date="2019" name="Int. J. Syst. Evol. Microbiol.">
        <title>The Global Catalogue of Microorganisms (GCM) 10K type strain sequencing project: providing services to taxonomists for standard genome sequencing and annotation.</title>
        <authorList>
            <consortium name="The Broad Institute Genomics Platform"/>
            <consortium name="The Broad Institute Genome Sequencing Center for Infectious Disease"/>
            <person name="Wu L."/>
            <person name="Ma J."/>
        </authorList>
    </citation>
    <scope>NUCLEOTIDE SEQUENCE [LARGE SCALE GENOMIC DNA]</scope>
    <source>
        <strain evidence="10">CCM 8702</strain>
    </source>
</reference>
<feature type="transmembrane region" description="Helical" evidence="8">
    <location>
        <begin position="187"/>
        <end position="205"/>
    </location>
</feature>
<feature type="transmembrane region" description="Helical" evidence="8">
    <location>
        <begin position="47"/>
        <end position="67"/>
    </location>
</feature>
<proteinExistence type="inferred from homology"/>
<evidence type="ECO:0000256" key="4">
    <source>
        <dbReference type="ARBA" id="ARBA00022475"/>
    </source>
</evidence>
<evidence type="ECO:0000313" key="9">
    <source>
        <dbReference type="EMBL" id="GGH81473.1"/>
    </source>
</evidence>